<comment type="caution">
    <text evidence="3">The sequence shown here is derived from an EMBL/GenBank/DDBJ whole genome shotgun (WGS) entry which is preliminary data.</text>
</comment>
<evidence type="ECO:0000256" key="2">
    <source>
        <dbReference type="SAM" id="Phobius"/>
    </source>
</evidence>
<proteinExistence type="predicted"/>
<keyword evidence="2" id="KW-1133">Transmembrane helix</keyword>
<feature type="transmembrane region" description="Helical" evidence="2">
    <location>
        <begin position="280"/>
        <end position="301"/>
    </location>
</feature>
<dbReference type="Proteomes" id="UP000825729">
    <property type="component" value="Unassembled WGS sequence"/>
</dbReference>
<feature type="region of interest" description="Disordered" evidence="1">
    <location>
        <begin position="1"/>
        <end position="77"/>
    </location>
</feature>
<evidence type="ECO:0000313" key="4">
    <source>
        <dbReference type="Proteomes" id="UP000825729"/>
    </source>
</evidence>
<dbReference type="PANTHER" id="PTHR33115">
    <property type="entry name" value="ARM REPEAT SUPERFAMILY PROTEIN"/>
    <property type="match status" value="1"/>
</dbReference>
<accession>A0AAV7FBL2</accession>
<gene>
    <name evidence="3" type="ORF">H6P81_001945</name>
</gene>
<dbReference type="EMBL" id="JAINDJ010000002">
    <property type="protein sequence ID" value="KAG9457437.1"/>
    <property type="molecule type" value="Genomic_DNA"/>
</dbReference>
<name>A0AAV7FBL2_ARIFI</name>
<sequence>MEKSLRYSKTKSSARVSPTKRQRAPQAMAAERQKLPKWLQNREGTRARRGYDGKEGKSKNLQGMELGSSSSNGGGRSVHVQIIDEGREDEKLSSVWGSTVFDQQRETPESMEGRDINNNNSAPEKKLTLFALRLAILEKSASGLGTLGFIWATVVLLGGFAITLDKKDFWFITTILLIEGARIFSRSHELEWQHQATWSLADAGRFSFRALKSSSNFLIRTLGQIFRLRSATEQEPHRAKRAVSRNLVSHDSDKRKWVTPEVPLLPFVGWIFLSKNISRLLYWLQLVSASACVCLSLIRLIEQDYGEISKGDSDKRNRKSALNIFYGLALAEAFLFLMERAYWEWEISYCKLLEKVTRECRLGNSGLVSIKRFFYDAYSRCVNGSIFDGLKMDLVSFAAELMESDSLDEQLTGVRIMKKFVNDERFAEDTLRKIGTSIGLIERLLEMLNWQKPQEEEMRKSAAEIVSKLAGKNQNALRVAGIPGAMESIASLLYTGKSSKQAAPDEVVTCEKMAVVAGADVHYEFSAFNLLGLLILKKLARDVDNCEKIGSTRGLLPKIIDFTQAVERLPESQIKTVMRSLQLVKMLVSTSGATGKTLRQNVSEIVFTISNIREILQSGETHTALQILGIEILTCLALEVEAKETIGRTGGVLKQLARILFNERPVLPHDQTHRDQNPVKMAAGEALAMLALESERNCDQILRLGVLDKLVQALRDPLLATNAARIIRNLCAYRGSDCFHRLKGVSAATPTVLRAIMSEENNKLQEIAIGLAAEILKFTMSLDETDNINQSFFQLSGISETELAEKLVQVLKKYQYPSTKVPRIRRFSVELAIWMMRSDEKTVPVFRRLGMEKELEKVAETTSELECFNVFSGSVGLSRNSTTVHSLVDAALDLLANN</sequence>
<evidence type="ECO:0000313" key="3">
    <source>
        <dbReference type="EMBL" id="KAG9457437.1"/>
    </source>
</evidence>
<reference evidence="3 4" key="1">
    <citation type="submission" date="2021-07" db="EMBL/GenBank/DDBJ databases">
        <title>The Aristolochia fimbriata genome: insights into angiosperm evolution, floral development and chemical biosynthesis.</title>
        <authorList>
            <person name="Jiao Y."/>
        </authorList>
    </citation>
    <scope>NUCLEOTIDE SEQUENCE [LARGE SCALE GENOMIC DNA]</scope>
    <source>
        <strain evidence="3">IBCAS-2021</strain>
        <tissue evidence="3">Leaf</tissue>
    </source>
</reference>
<keyword evidence="2" id="KW-0472">Membrane</keyword>
<feature type="compositionally biased region" description="Basic and acidic residues" evidence="1">
    <location>
        <begin position="43"/>
        <end position="58"/>
    </location>
</feature>
<dbReference type="InterPro" id="IPR016024">
    <property type="entry name" value="ARM-type_fold"/>
</dbReference>
<keyword evidence="4" id="KW-1185">Reference proteome</keyword>
<feature type="transmembrane region" description="Helical" evidence="2">
    <location>
        <begin position="322"/>
        <end position="343"/>
    </location>
</feature>
<organism evidence="3 4">
    <name type="scientific">Aristolochia fimbriata</name>
    <name type="common">White veined hardy Dutchman's pipe vine</name>
    <dbReference type="NCBI Taxonomy" id="158543"/>
    <lineage>
        <taxon>Eukaryota</taxon>
        <taxon>Viridiplantae</taxon>
        <taxon>Streptophyta</taxon>
        <taxon>Embryophyta</taxon>
        <taxon>Tracheophyta</taxon>
        <taxon>Spermatophyta</taxon>
        <taxon>Magnoliopsida</taxon>
        <taxon>Magnoliidae</taxon>
        <taxon>Piperales</taxon>
        <taxon>Aristolochiaceae</taxon>
        <taxon>Aristolochia</taxon>
    </lineage>
</organism>
<dbReference type="AlphaFoldDB" id="A0AAV7FBL2"/>
<dbReference type="InterPro" id="IPR011989">
    <property type="entry name" value="ARM-like"/>
</dbReference>
<protein>
    <recommendedName>
        <fullName evidence="5">ARM repeat superfamily protein</fullName>
    </recommendedName>
</protein>
<dbReference type="Gene3D" id="1.25.10.10">
    <property type="entry name" value="Leucine-rich Repeat Variant"/>
    <property type="match status" value="1"/>
</dbReference>
<evidence type="ECO:0000256" key="1">
    <source>
        <dbReference type="SAM" id="MobiDB-lite"/>
    </source>
</evidence>
<evidence type="ECO:0008006" key="5">
    <source>
        <dbReference type="Google" id="ProtNLM"/>
    </source>
</evidence>
<feature type="transmembrane region" description="Helical" evidence="2">
    <location>
        <begin position="143"/>
        <end position="163"/>
    </location>
</feature>
<keyword evidence="2" id="KW-0812">Transmembrane</keyword>
<dbReference type="PANTHER" id="PTHR33115:SF50">
    <property type="entry name" value="ARM REPEAT SUPERFAMILY PROTEIN"/>
    <property type="match status" value="1"/>
</dbReference>
<dbReference type="SUPFAM" id="SSF48371">
    <property type="entry name" value="ARM repeat"/>
    <property type="match status" value="1"/>
</dbReference>